<dbReference type="PANTHER" id="PTHR32494">
    <property type="entry name" value="ALLANTOATE DEIMINASE-RELATED"/>
    <property type="match status" value="1"/>
</dbReference>
<evidence type="ECO:0000256" key="4">
    <source>
        <dbReference type="PIRSR" id="PIRSR001235-2"/>
    </source>
</evidence>
<dbReference type="GO" id="GO:0016813">
    <property type="term" value="F:hydrolase activity, acting on carbon-nitrogen (but not peptide) bonds, in linear amidines"/>
    <property type="evidence" value="ECO:0007669"/>
    <property type="project" value="InterPro"/>
</dbReference>
<sequence length="405" mass="42481">MSGDASALLAQIAHIGVDPERGGYTRPVFSAPELELRAWFIAQADHRGLDVEIDGNGVIWAWWDAPDARRVDAIATGSHLDSVPGGGNLDGPLGIASALAAVDVLRERGIRPVRPLVVAAFPEEEGSRFGIACLGTRLLAGLVDPQRVRELRDDKGVTFAEAARGAGLDPALIGPDAARLAAISAFVELHVEQGRGLEDLGQSVALAGAIIAHGRWHVRIDGRGDHAGATRMADRQDPVVVAAETVRALRAHALVVDDARGTIGRIKVTPGGTNVIAASVDLWMDVRHRDEPAVRRIVEEVTAATERSAAAEGCTVKVTEQSFSPTVAFDNGLRERMHAVLPDAPVLDTGAGHDAGVLAGVIPTGMLFVRNPTGASHTPAEAARPEDVAVGVIALADVLETLITR</sequence>
<evidence type="ECO:0000256" key="2">
    <source>
        <dbReference type="ARBA" id="ARBA00022801"/>
    </source>
</evidence>
<dbReference type="PANTHER" id="PTHR32494:SF5">
    <property type="entry name" value="ALLANTOATE AMIDOHYDROLASE"/>
    <property type="match status" value="1"/>
</dbReference>
<proteinExistence type="inferred from homology"/>
<dbReference type="GO" id="GO:0003837">
    <property type="term" value="F:beta-ureidopropionase activity"/>
    <property type="evidence" value="ECO:0007669"/>
    <property type="project" value="UniProtKB-EC"/>
</dbReference>
<feature type="binding site" evidence="4">
    <location>
        <position position="287"/>
    </location>
    <ligand>
        <name>allantoate</name>
        <dbReference type="ChEBI" id="CHEBI:17536"/>
    </ligand>
</feature>
<feature type="binding site" evidence="3">
    <location>
        <position position="190"/>
    </location>
    <ligand>
        <name>Zn(2+)</name>
        <dbReference type="ChEBI" id="CHEBI:29105"/>
        <label>1</label>
    </ligand>
</feature>
<dbReference type="GO" id="GO:0046872">
    <property type="term" value="F:metal ion binding"/>
    <property type="evidence" value="ECO:0007669"/>
    <property type="project" value="UniProtKB-KW"/>
</dbReference>
<dbReference type="NCBIfam" id="NF006770">
    <property type="entry name" value="PRK09290.1-4"/>
    <property type="match status" value="1"/>
</dbReference>
<dbReference type="Proteomes" id="UP001244427">
    <property type="component" value="Unassembled WGS sequence"/>
</dbReference>
<keyword evidence="3" id="KW-0862">Zinc</keyword>
<dbReference type="EMBL" id="JAUSXV010000001">
    <property type="protein sequence ID" value="MDQ0646380.1"/>
    <property type="molecule type" value="Genomic_DNA"/>
</dbReference>
<accession>A0AAW8ESG1</accession>
<dbReference type="PIRSF" id="PIRSF001235">
    <property type="entry name" value="Amidase_carbamoylase"/>
    <property type="match status" value="1"/>
</dbReference>
<gene>
    <name evidence="5" type="ORF">QFZ53_000576</name>
</gene>
<dbReference type="SUPFAM" id="SSF53187">
    <property type="entry name" value="Zn-dependent exopeptidases"/>
    <property type="match status" value="1"/>
</dbReference>
<protein>
    <submittedName>
        <fullName evidence="5">N-carbamoyl-L-amino-acid hydrolase</fullName>
        <ecNumber evidence="5">3.5.1.6</ecNumber>
        <ecNumber evidence="5">3.5.1.87</ecNumber>
    </submittedName>
</protein>
<evidence type="ECO:0000313" key="5">
    <source>
        <dbReference type="EMBL" id="MDQ0646380.1"/>
    </source>
</evidence>
<organism evidence="5 6">
    <name type="scientific">Microbacterium natoriense</name>
    <dbReference type="NCBI Taxonomy" id="284570"/>
    <lineage>
        <taxon>Bacteria</taxon>
        <taxon>Bacillati</taxon>
        <taxon>Actinomycetota</taxon>
        <taxon>Actinomycetes</taxon>
        <taxon>Micrococcales</taxon>
        <taxon>Microbacteriaceae</taxon>
        <taxon>Microbacterium</taxon>
    </lineage>
</organism>
<dbReference type="GO" id="GO:0050538">
    <property type="term" value="F:N-carbamoyl-L-amino-acid hydrolase activity"/>
    <property type="evidence" value="ECO:0007669"/>
    <property type="project" value="UniProtKB-EC"/>
</dbReference>
<keyword evidence="2 5" id="KW-0378">Hydrolase</keyword>
<dbReference type="InterPro" id="IPR036264">
    <property type="entry name" value="Bact_exopeptidase_dim_dom"/>
</dbReference>
<name>A0AAW8ESG1_9MICO</name>
<dbReference type="EC" id="3.5.1.6" evidence="5"/>
<dbReference type="Gene3D" id="3.40.630.10">
    <property type="entry name" value="Zn peptidases"/>
    <property type="match status" value="1"/>
</dbReference>
<keyword evidence="3" id="KW-0479">Metal-binding</keyword>
<comment type="caution">
    <text evidence="5">The sequence shown here is derived from an EMBL/GenBank/DDBJ whole genome shotgun (WGS) entry which is preliminary data.</text>
</comment>
<feature type="binding site" evidence="4">
    <location>
        <position position="215"/>
    </location>
    <ligand>
        <name>allantoate</name>
        <dbReference type="ChEBI" id="CHEBI:17536"/>
    </ligand>
</feature>
<comment type="similarity">
    <text evidence="1">Belongs to the peptidase M20 family.</text>
</comment>
<dbReference type="EC" id="3.5.1.87" evidence="5"/>
<dbReference type="SUPFAM" id="SSF55031">
    <property type="entry name" value="Bacterial exopeptidase dimerisation domain"/>
    <property type="match status" value="1"/>
</dbReference>
<feature type="binding site" evidence="3">
    <location>
        <position position="377"/>
    </location>
    <ligand>
        <name>Zn(2+)</name>
        <dbReference type="ChEBI" id="CHEBI:29105"/>
        <label>2</label>
    </ligand>
</feature>
<dbReference type="NCBIfam" id="TIGR01879">
    <property type="entry name" value="hydantase"/>
    <property type="match status" value="1"/>
</dbReference>
<feature type="binding site" evidence="3">
    <location>
        <position position="79"/>
    </location>
    <ligand>
        <name>Zn(2+)</name>
        <dbReference type="ChEBI" id="CHEBI:29105"/>
        <label>1</label>
    </ligand>
</feature>
<feature type="binding site" evidence="3">
    <location>
        <position position="125"/>
    </location>
    <ligand>
        <name>Zn(2+)</name>
        <dbReference type="ChEBI" id="CHEBI:29105"/>
        <label>2</label>
    </ligand>
</feature>
<feature type="binding site" evidence="4">
    <location>
        <position position="274"/>
    </location>
    <ligand>
        <name>allantoate</name>
        <dbReference type="ChEBI" id="CHEBI:17536"/>
    </ligand>
</feature>
<dbReference type="Pfam" id="PF01546">
    <property type="entry name" value="Peptidase_M20"/>
    <property type="match status" value="1"/>
</dbReference>
<dbReference type="InterPro" id="IPR002933">
    <property type="entry name" value="Peptidase_M20"/>
</dbReference>
<feature type="binding site" evidence="3">
    <location>
        <position position="90"/>
    </location>
    <ligand>
        <name>Zn(2+)</name>
        <dbReference type="ChEBI" id="CHEBI:29105"/>
        <label>2</label>
    </ligand>
</feature>
<keyword evidence="6" id="KW-1185">Reference proteome</keyword>
<dbReference type="RefSeq" id="WP_307293313.1">
    <property type="nucleotide sequence ID" value="NZ_JAUSXV010000001.1"/>
</dbReference>
<evidence type="ECO:0000256" key="3">
    <source>
        <dbReference type="PIRSR" id="PIRSR001235-1"/>
    </source>
</evidence>
<evidence type="ECO:0000256" key="1">
    <source>
        <dbReference type="ARBA" id="ARBA00006153"/>
    </source>
</evidence>
<dbReference type="InterPro" id="IPR010158">
    <property type="entry name" value="Amidase_Cbmase"/>
</dbReference>
<dbReference type="Gene3D" id="3.30.70.360">
    <property type="match status" value="1"/>
</dbReference>
<comment type="cofactor">
    <cofactor evidence="3">
        <name>Zn(2+)</name>
        <dbReference type="ChEBI" id="CHEBI:29105"/>
    </cofactor>
    <text evidence="3">Binds 2 Zn(2+) ions per subunit.</text>
</comment>
<evidence type="ECO:0000313" key="6">
    <source>
        <dbReference type="Proteomes" id="UP001244427"/>
    </source>
</evidence>
<reference evidence="5 6" key="1">
    <citation type="submission" date="2023-07" db="EMBL/GenBank/DDBJ databases">
        <title>Comparative genomics of wheat-associated soil bacteria to identify genetic determinants of phenazine resistance.</title>
        <authorList>
            <person name="Mouncey N."/>
        </authorList>
    </citation>
    <scope>NUCLEOTIDE SEQUENCE [LARGE SCALE GENOMIC DNA]</scope>
    <source>
        <strain evidence="5 6">W4I9-1</strain>
    </source>
</reference>
<feature type="binding site" evidence="3">
    <location>
        <position position="90"/>
    </location>
    <ligand>
        <name>Zn(2+)</name>
        <dbReference type="ChEBI" id="CHEBI:29105"/>
        <label>1</label>
    </ligand>
</feature>
<dbReference type="AlphaFoldDB" id="A0AAW8ESG1"/>